<evidence type="ECO:0000313" key="2">
    <source>
        <dbReference type="EMBL" id="GBE85568.1"/>
    </source>
</evidence>
<dbReference type="GeneID" id="38782485"/>
<organism evidence="2 3">
    <name type="scientific">Sparassis crispa</name>
    <dbReference type="NCBI Taxonomy" id="139825"/>
    <lineage>
        <taxon>Eukaryota</taxon>
        <taxon>Fungi</taxon>
        <taxon>Dikarya</taxon>
        <taxon>Basidiomycota</taxon>
        <taxon>Agaricomycotina</taxon>
        <taxon>Agaricomycetes</taxon>
        <taxon>Polyporales</taxon>
        <taxon>Sparassidaceae</taxon>
        <taxon>Sparassis</taxon>
    </lineage>
</organism>
<evidence type="ECO:0000256" key="1">
    <source>
        <dbReference type="SAM" id="MobiDB-lite"/>
    </source>
</evidence>
<reference evidence="2 3" key="1">
    <citation type="journal article" date="2018" name="Sci. Rep.">
        <title>Genome sequence of the cauliflower mushroom Sparassis crispa (Hanabiratake) and its association with beneficial usage.</title>
        <authorList>
            <person name="Kiyama R."/>
            <person name="Furutani Y."/>
            <person name="Kawaguchi K."/>
            <person name="Nakanishi T."/>
        </authorList>
    </citation>
    <scope>NUCLEOTIDE SEQUENCE [LARGE SCALE GENOMIC DNA]</scope>
</reference>
<gene>
    <name evidence="2" type="ORF">SCP_0800850</name>
</gene>
<protein>
    <submittedName>
        <fullName evidence="2">Uncharacterized protein</fullName>
    </submittedName>
</protein>
<dbReference type="InParanoid" id="A0A401GTL7"/>
<sequence>MGRDGASERDEIRWLALGRGAALEADADETASAKPTPSFASVTSPSHPSARSRSRPRSVRALPPIYPRLTIRLRPATNSDTFDASALAVLHPLSSSTRLRR</sequence>
<dbReference type="EMBL" id="BFAD01000008">
    <property type="protein sequence ID" value="GBE85568.1"/>
    <property type="molecule type" value="Genomic_DNA"/>
</dbReference>
<dbReference type="Proteomes" id="UP000287166">
    <property type="component" value="Unassembled WGS sequence"/>
</dbReference>
<evidence type="ECO:0000313" key="3">
    <source>
        <dbReference type="Proteomes" id="UP000287166"/>
    </source>
</evidence>
<dbReference type="RefSeq" id="XP_027616481.1">
    <property type="nucleotide sequence ID" value="XM_027760680.1"/>
</dbReference>
<name>A0A401GTL7_9APHY</name>
<comment type="caution">
    <text evidence="2">The sequence shown here is derived from an EMBL/GenBank/DDBJ whole genome shotgun (WGS) entry which is preliminary data.</text>
</comment>
<keyword evidence="3" id="KW-1185">Reference proteome</keyword>
<dbReference type="AlphaFoldDB" id="A0A401GTL7"/>
<accession>A0A401GTL7</accession>
<feature type="compositionally biased region" description="Polar residues" evidence="1">
    <location>
        <begin position="33"/>
        <end position="43"/>
    </location>
</feature>
<proteinExistence type="predicted"/>
<feature type="region of interest" description="Disordered" evidence="1">
    <location>
        <begin position="25"/>
        <end position="61"/>
    </location>
</feature>